<gene>
    <name evidence="1" type="ORF">METZ01_LOCUS395083</name>
</gene>
<evidence type="ECO:0000313" key="1">
    <source>
        <dbReference type="EMBL" id="SVD42229.1"/>
    </source>
</evidence>
<name>A0A382V6V5_9ZZZZ</name>
<dbReference type="AlphaFoldDB" id="A0A382V6V5"/>
<accession>A0A382V6V5</accession>
<organism evidence="1">
    <name type="scientific">marine metagenome</name>
    <dbReference type="NCBI Taxonomy" id="408172"/>
    <lineage>
        <taxon>unclassified sequences</taxon>
        <taxon>metagenomes</taxon>
        <taxon>ecological metagenomes</taxon>
    </lineage>
</organism>
<reference evidence="1" key="1">
    <citation type="submission" date="2018-05" db="EMBL/GenBank/DDBJ databases">
        <authorList>
            <person name="Lanie J.A."/>
            <person name="Ng W.-L."/>
            <person name="Kazmierczak K.M."/>
            <person name="Andrzejewski T.M."/>
            <person name="Davidsen T.M."/>
            <person name="Wayne K.J."/>
            <person name="Tettelin H."/>
            <person name="Glass J.I."/>
            <person name="Rusch D."/>
            <person name="Podicherti R."/>
            <person name="Tsui H.-C.T."/>
            <person name="Winkler M.E."/>
        </authorList>
    </citation>
    <scope>NUCLEOTIDE SEQUENCE</scope>
</reference>
<protein>
    <submittedName>
        <fullName evidence="1">Uncharacterized protein</fullName>
    </submittedName>
</protein>
<proteinExistence type="predicted"/>
<sequence length="88" mass="10080">MYKQEKQNTFEEITRMKISPNNDVVLSKMGRINGEVCLYVNHQADPSSPAQYRAKGVSIPLAFVEEFIQMVTNHRGVFSDDKKESMIL</sequence>
<dbReference type="EMBL" id="UINC01149634">
    <property type="protein sequence ID" value="SVD42229.1"/>
    <property type="molecule type" value="Genomic_DNA"/>
</dbReference>